<feature type="transmembrane region" description="Helical" evidence="1">
    <location>
        <begin position="315"/>
        <end position="346"/>
    </location>
</feature>
<feature type="transmembrane region" description="Helical" evidence="1">
    <location>
        <begin position="93"/>
        <end position="115"/>
    </location>
</feature>
<feature type="transmembrane region" description="Helical" evidence="1">
    <location>
        <begin position="282"/>
        <end position="303"/>
    </location>
</feature>
<name>A0ABW5M4D9_9BACT</name>
<evidence type="ECO:0000313" key="2">
    <source>
        <dbReference type="EMBL" id="MFD2571850.1"/>
    </source>
</evidence>
<keyword evidence="1" id="KW-1133">Transmembrane helix</keyword>
<dbReference type="EMBL" id="JBHULN010000008">
    <property type="protein sequence ID" value="MFD2571850.1"/>
    <property type="molecule type" value="Genomic_DNA"/>
</dbReference>
<evidence type="ECO:0008006" key="4">
    <source>
        <dbReference type="Google" id="ProtNLM"/>
    </source>
</evidence>
<keyword evidence="1" id="KW-0472">Membrane</keyword>
<organism evidence="2 3">
    <name type="scientific">Spirosoma soli</name>
    <dbReference type="NCBI Taxonomy" id="1770529"/>
    <lineage>
        <taxon>Bacteria</taxon>
        <taxon>Pseudomonadati</taxon>
        <taxon>Bacteroidota</taxon>
        <taxon>Cytophagia</taxon>
        <taxon>Cytophagales</taxon>
        <taxon>Cytophagaceae</taxon>
        <taxon>Spirosoma</taxon>
    </lineage>
</organism>
<dbReference type="Proteomes" id="UP001597469">
    <property type="component" value="Unassembled WGS sequence"/>
</dbReference>
<keyword evidence="1" id="KW-0812">Transmembrane</keyword>
<accession>A0ABW5M4D9</accession>
<feature type="transmembrane region" description="Helical" evidence="1">
    <location>
        <begin position="252"/>
        <end position="270"/>
    </location>
</feature>
<gene>
    <name evidence="2" type="ORF">ACFSUS_14495</name>
</gene>
<protein>
    <recommendedName>
        <fullName evidence="4">ABC transporter permease</fullName>
    </recommendedName>
</protein>
<feature type="transmembrane region" description="Helical" evidence="1">
    <location>
        <begin position="182"/>
        <end position="199"/>
    </location>
</feature>
<sequence length="356" mass="41101">MFFVLYRTLVLPFYVRNAGTFLVVVLLAFGFLRPIDHEALITGALGSPFFLSIIIGLWGVYTVRVVSFVRRQLAAPEHLFLQTFRLVPPPIRWPLWLLLLTELLIPVIAYAIWMLARAIHYQTWGPFVAIVLTVLGLITGGAWVVDYRLRHHVHNALRLPHLSIRLPYELFFPTYWLRHEPLSLFLTKLISCLLLVGVCRLYPTDDYDQRLLLIGLMLALITHSQVSRQLSAFEQRFLLILPNLPLSQWLRLGRYVITYGLIWLPELLILCRNCPAKVRLDYVGWLWLTGWGWLLLLHSLAYGRAISSERWQTGVFWGFIIGLLAIMFGLPVALWLLMGWLGAIILQMTNRARSGH</sequence>
<dbReference type="RefSeq" id="WP_381523741.1">
    <property type="nucleotide sequence ID" value="NZ_JBHULN010000008.1"/>
</dbReference>
<proteinExistence type="predicted"/>
<feature type="transmembrane region" description="Helical" evidence="1">
    <location>
        <begin position="127"/>
        <end position="145"/>
    </location>
</feature>
<evidence type="ECO:0000313" key="3">
    <source>
        <dbReference type="Proteomes" id="UP001597469"/>
    </source>
</evidence>
<reference evidence="3" key="1">
    <citation type="journal article" date="2019" name="Int. J. Syst. Evol. Microbiol.">
        <title>The Global Catalogue of Microorganisms (GCM) 10K type strain sequencing project: providing services to taxonomists for standard genome sequencing and annotation.</title>
        <authorList>
            <consortium name="The Broad Institute Genomics Platform"/>
            <consortium name="The Broad Institute Genome Sequencing Center for Infectious Disease"/>
            <person name="Wu L."/>
            <person name="Ma J."/>
        </authorList>
    </citation>
    <scope>NUCLEOTIDE SEQUENCE [LARGE SCALE GENOMIC DNA]</scope>
    <source>
        <strain evidence="3">KCTC 42805</strain>
    </source>
</reference>
<feature type="transmembrane region" description="Helical" evidence="1">
    <location>
        <begin position="13"/>
        <end position="32"/>
    </location>
</feature>
<evidence type="ECO:0000256" key="1">
    <source>
        <dbReference type="SAM" id="Phobius"/>
    </source>
</evidence>
<keyword evidence="3" id="KW-1185">Reference proteome</keyword>
<feature type="transmembrane region" description="Helical" evidence="1">
    <location>
        <begin position="211"/>
        <end position="232"/>
    </location>
</feature>
<feature type="transmembrane region" description="Helical" evidence="1">
    <location>
        <begin position="39"/>
        <end position="61"/>
    </location>
</feature>
<comment type="caution">
    <text evidence="2">The sequence shown here is derived from an EMBL/GenBank/DDBJ whole genome shotgun (WGS) entry which is preliminary data.</text>
</comment>